<reference evidence="2" key="1">
    <citation type="journal article" date="2020" name="Fungal Divers.">
        <title>Resolving the Mortierellaceae phylogeny through synthesis of multi-gene phylogenetics and phylogenomics.</title>
        <authorList>
            <person name="Vandepol N."/>
            <person name="Liber J."/>
            <person name="Desiro A."/>
            <person name="Na H."/>
            <person name="Kennedy M."/>
            <person name="Barry K."/>
            <person name="Grigoriev I.V."/>
            <person name="Miller A.N."/>
            <person name="O'Donnell K."/>
            <person name="Stajich J.E."/>
            <person name="Bonito G."/>
        </authorList>
    </citation>
    <scope>NUCLEOTIDE SEQUENCE</scope>
    <source>
        <strain evidence="2">MES-2147</strain>
    </source>
</reference>
<organism evidence="2 3">
    <name type="scientific">Modicella reniformis</name>
    <dbReference type="NCBI Taxonomy" id="1440133"/>
    <lineage>
        <taxon>Eukaryota</taxon>
        <taxon>Fungi</taxon>
        <taxon>Fungi incertae sedis</taxon>
        <taxon>Mucoromycota</taxon>
        <taxon>Mortierellomycotina</taxon>
        <taxon>Mortierellomycetes</taxon>
        <taxon>Mortierellales</taxon>
        <taxon>Mortierellaceae</taxon>
        <taxon>Modicella</taxon>
    </lineage>
</organism>
<feature type="domain" description="AD" evidence="1">
    <location>
        <begin position="110"/>
        <end position="198"/>
    </location>
</feature>
<protein>
    <recommendedName>
        <fullName evidence="1">AD domain-containing protein</fullName>
    </recommendedName>
</protein>
<dbReference type="GO" id="GO:0000387">
    <property type="term" value="P:spliceosomal snRNP assembly"/>
    <property type="evidence" value="ECO:0007669"/>
    <property type="project" value="TreeGrafter"/>
</dbReference>
<accession>A0A9P6MIH5</accession>
<dbReference type="InterPro" id="IPR009422">
    <property type="entry name" value="Gemin6"/>
</dbReference>
<dbReference type="PANTHER" id="PTHR14710">
    <property type="entry name" value="GEM-ASSOCIATED PROTEIN 6"/>
    <property type="match status" value="1"/>
</dbReference>
<dbReference type="PANTHER" id="PTHR14710:SF2">
    <property type="entry name" value="GEM-ASSOCIATED PROTEIN 6"/>
    <property type="match status" value="1"/>
</dbReference>
<sequence length="198" mass="22238">MAEEWRFFGFTLQDIHSKLGSPCVATLVGSEYSGYLYNIDPETYTVFILQRLCQGQGQGQDQGQGLTQEQVAHGDNIETNVKENHEAWDIVVVRQHALKGFEFQNDSEPDNLSVEEMDSIARVPHALIDPAKIKARKEGLVAMLRSKRIPVETSAEDAVVHIMNSAHVHPPYLPLSVECANGVMLERVRSMIQELHEE</sequence>
<name>A0A9P6MIH5_9FUNG</name>
<evidence type="ECO:0000259" key="1">
    <source>
        <dbReference type="PROSITE" id="PS52001"/>
    </source>
</evidence>
<dbReference type="Proteomes" id="UP000749646">
    <property type="component" value="Unassembled WGS sequence"/>
</dbReference>
<proteinExistence type="predicted"/>
<dbReference type="InterPro" id="IPR047574">
    <property type="entry name" value="AD"/>
</dbReference>
<keyword evidence="3" id="KW-1185">Reference proteome</keyword>
<dbReference type="GO" id="GO:0005634">
    <property type="term" value="C:nucleus"/>
    <property type="evidence" value="ECO:0007669"/>
    <property type="project" value="InterPro"/>
</dbReference>
<evidence type="ECO:0000313" key="2">
    <source>
        <dbReference type="EMBL" id="KAG0002758.1"/>
    </source>
</evidence>
<dbReference type="AlphaFoldDB" id="A0A9P6MIH5"/>
<dbReference type="GO" id="GO:0000245">
    <property type="term" value="P:spliceosomal complex assembly"/>
    <property type="evidence" value="ECO:0007669"/>
    <property type="project" value="InterPro"/>
</dbReference>
<dbReference type="GO" id="GO:0032797">
    <property type="term" value="C:SMN complex"/>
    <property type="evidence" value="ECO:0007669"/>
    <property type="project" value="TreeGrafter"/>
</dbReference>
<dbReference type="OrthoDB" id="77463at2759"/>
<comment type="caution">
    <text evidence="2">The sequence shown here is derived from an EMBL/GenBank/DDBJ whole genome shotgun (WGS) entry which is preliminary data.</text>
</comment>
<gene>
    <name evidence="2" type="ORF">BGZ65_002346</name>
</gene>
<dbReference type="EMBL" id="JAAAHW010000410">
    <property type="protein sequence ID" value="KAG0002758.1"/>
    <property type="molecule type" value="Genomic_DNA"/>
</dbReference>
<dbReference type="PROSITE" id="PS52001">
    <property type="entry name" value="AD"/>
    <property type="match status" value="1"/>
</dbReference>
<evidence type="ECO:0000313" key="3">
    <source>
        <dbReference type="Proteomes" id="UP000749646"/>
    </source>
</evidence>